<feature type="binding site" evidence="3">
    <location>
        <begin position="305"/>
        <end position="308"/>
    </location>
    <ligand>
        <name>CTP</name>
        <dbReference type="ChEBI" id="CHEBI:37563"/>
    </ligand>
</feature>
<dbReference type="PANTHER" id="PTHR14359">
    <property type="entry name" value="HOMO-OLIGOMERIC FLAVIN CONTAINING CYS DECARBOXYLASE FAMILY"/>
    <property type="match status" value="1"/>
</dbReference>
<comment type="pathway">
    <text evidence="3 4">Cofactor biosynthesis; coenzyme A biosynthesis; CoA from (R)-pantothenate: step 2/5.</text>
</comment>
<keyword evidence="8" id="KW-1185">Reference proteome</keyword>
<accession>A0A0S3QRY9</accession>
<feature type="region of interest" description="Phosphopantothenoylcysteine decarboxylase" evidence="3">
    <location>
        <begin position="1"/>
        <end position="189"/>
    </location>
</feature>
<dbReference type="EC" id="4.1.1.36" evidence="3"/>
<feature type="active site" description="Proton donor" evidence="3">
    <location>
        <position position="158"/>
    </location>
</feature>
<feature type="region of interest" description="Phosphopantothenate--cysteine ligase" evidence="3">
    <location>
        <begin position="190"/>
        <end position="397"/>
    </location>
</feature>
<feature type="binding site" evidence="3">
    <location>
        <position position="342"/>
    </location>
    <ligand>
        <name>CTP</name>
        <dbReference type="ChEBI" id="CHEBI:37563"/>
    </ligand>
</feature>
<dbReference type="GO" id="GO:0015937">
    <property type="term" value="P:coenzyme A biosynthetic process"/>
    <property type="evidence" value="ECO:0007669"/>
    <property type="project" value="UniProtKB-UniRule"/>
</dbReference>
<dbReference type="GO" id="GO:0071513">
    <property type="term" value="C:phosphopantothenoylcysteine decarboxylase complex"/>
    <property type="evidence" value="ECO:0007669"/>
    <property type="project" value="TreeGrafter"/>
</dbReference>
<reference evidence="8" key="1">
    <citation type="journal article" date="2018" name="Science">
        <title>A primordial and reversible TCA cycle in a facultatively chemolithoautotrophic thermophile.</title>
        <authorList>
            <person name="Nunoura T."/>
            <person name="Chikaraishi Y."/>
            <person name="Izaki R."/>
            <person name="Suwa T."/>
            <person name="Sato T."/>
            <person name="Harada T."/>
            <person name="Mori K."/>
            <person name="Kato Y."/>
            <person name="Miyazaki M."/>
            <person name="Shimamura S."/>
            <person name="Yanagawa K."/>
            <person name="Shuto A."/>
            <person name="Ohkouchi N."/>
            <person name="Fujita N."/>
            <person name="Takaki Y."/>
            <person name="Atomi H."/>
            <person name="Takai K."/>
        </authorList>
    </citation>
    <scope>NUCLEOTIDE SEQUENCE [LARGE SCALE GENOMIC DNA]</scope>
    <source>
        <strain evidence="8">DSM 17441 / JCM 13301 / NBRC 103674 / ABI70S6</strain>
    </source>
</reference>
<keyword evidence="3" id="KW-0460">Magnesium</keyword>
<proteinExistence type="inferred from homology"/>
<keyword evidence="2 3" id="KW-0456">Lyase</keyword>
<dbReference type="HAMAP" id="MF_02225">
    <property type="entry name" value="CoaBC"/>
    <property type="match status" value="1"/>
</dbReference>
<dbReference type="EC" id="6.3.2.5" evidence="3"/>
<gene>
    <name evidence="3 7" type="primary">coaBC</name>
    <name evidence="7" type="ORF">TST_0272</name>
</gene>
<evidence type="ECO:0000313" key="7">
    <source>
        <dbReference type="EMBL" id="BAT71081.1"/>
    </source>
</evidence>
<keyword evidence="3" id="KW-0479">Metal-binding</keyword>
<dbReference type="Gene3D" id="3.40.50.10300">
    <property type="entry name" value="CoaB-like"/>
    <property type="match status" value="1"/>
</dbReference>
<organism evidence="7 8">
    <name type="scientific">Thermosulfidibacter takaii (strain DSM 17441 / JCM 13301 / NBRC 103674 / ABI70S6)</name>
    <dbReference type="NCBI Taxonomy" id="1298851"/>
    <lineage>
        <taxon>Bacteria</taxon>
        <taxon>Pseudomonadati</taxon>
        <taxon>Thermosulfidibacterota</taxon>
        <taxon>Thermosulfidibacteria</taxon>
        <taxon>Thermosulfidibacterales</taxon>
        <taxon>Thermosulfidibacteraceae</taxon>
    </lineage>
</organism>
<keyword evidence="3 4" id="KW-0288">FMN</keyword>
<dbReference type="RefSeq" id="WP_068548957.1">
    <property type="nucleotide sequence ID" value="NZ_AP013035.1"/>
</dbReference>
<keyword evidence="3" id="KW-0511">Multifunctional enzyme</keyword>
<comment type="similarity">
    <text evidence="3 4">In the N-terminal section; belongs to the HFCD (homo-oligomeric flavin containing Cys decarboxylase) superfamily.</text>
</comment>
<feature type="binding site" evidence="3">
    <location>
        <position position="324"/>
    </location>
    <ligand>
        <name>CTP</name>
        <dbReference type="ChEBI" id="CHEBI:37563"/>
    </ligand>
</feature>
<dbReference type="GO" id="GO:0004632">
    <property type="term" value="F:phosphopantothenate--cysteine ligase activity"/>
    <property type="evidence" value="ECO:0007669"/>
    <property type="project" value="UniProtKB-UniRule"/>
</dbReference>
<dbReference type="InterPro" id="IPR035929">
    <property type="entry name" value="CoaB-like_sf"/>
</dbReference>
<sequence>MRLTGNRITLGITGGISVYKICELVRLSKKNHFSVQVVMTKDATKFVTPETFRVLSQKEVLIDTFEYTSPERVEHVTIPQETDLFVIAPATANTIAKMANGIADNMLTCIWLAYRGKTLVVPAMNHNMFLHPATQRNLEILKSWGVHIMEPGVGPLACGTEGKGRLPEPPAIYEEIVYLLSQKDLAGKKVLVTAGPTREHIDPIRFISNPSSGKMGYAIAKAAARRGAEVHLISGPVHLDPPPHVHTTKVTSAREMYEKVVALKDQINIFIMSAAVADFRPKHYASQKIKKEKTNLTTVELERNPDIIAAIASDRRQDQIVVGFAAETENILQNALSKMQRKNMDIIVANLATEAFQKDTNQVVIIHKNGETRYLPELPKEEIADEILDELVLKINS</sequence>
<evidence type="ECO:0000259" key="6">
    <source>
        <dbReference type="Pfam" id="PF04127"/>
    </source>
</evidence>
<evidence type="ECO:0000259" key="5">
    <source>
        <dbReference type="Pfam" id="PF02441"/>
    </source>
</evidence>
<dbReference type="InterPro" id="IPR005252">
    <property type="entry name" value="CoaBC"/>
</dbReference>
<comment type="similarity">
    <text evidence="3 4">In the C-terminal section; belongs to the PPC synthetase family.</text>
</comment>
<name>A0A0S3QRY9_THET7</name>
<dbReference type="InterPro" id="IPR003382">
    <property type="entry name" value="Flavoprotein"/>
</dbReference>
<dbReference type="UniPathway" id="UPA00241">
    <property type="reaction ID" value="UER00353"/>
</dbReference>
<dbReference type="GO" id="GO:0004633">
    <property type="term" value="F:phosphopantothenoylcysteine decarboxylase activity"/>
    <property type="evidence" value="ECO:0007669"/>
    <property type="project" value="UniProtKB-UniRule"/>
</dbReference>
<keyword evidence="3 4" id="KW-0436">Ligase</keyword>
<dbReference type="EMBL" id="AP013035">
    <property type="protein sequence ID" value="BAT71081.1"/>
    <property type="molecule type" value="Genomic_DNA"/>
</dbReference>
<evidence type="ECO:0000256" key="3">
    <source>
        <dbReference type="HAMAP-Rule" id="MF_02225"/>
    </source>
</evidence>
<dbReference type="SUPFAM" id="SSF102645">
    <property type="entry name" value="CoaB-like"/>
    <property type="match status" value="1"/>
</dbReference>
<dbReference type="Pfam" id="PF04127">
    <property type="entry name" value="DFP"/>
    <property type="match status" value="1"/>
</dbReference>
<comment type="function">
    <text evidence="3">Catalyzes two sequential steps in the biosynthesis of coenzyme A. In the first step cysteine is conjugated to 4'-phosphopantothenate to form 4-phosphopantothenoylcysteine. In the second step the latter compound is decarboxylated to form 4'-phosphopantotheine.</text>
</comment>
<evidence type="ECO:0000313" key="8">
    <source>
        <dbReference type="Proteomes" id="UP000063234"/>
    </source>
</evidence>
<comment type="function">
    <text evidence="4">Catalyzes two steps in the biosynthesis of coenzyme A. In the first step cysteine is conjugated to 4'-phosphopantothenate to form 4-phosphopantothenoylcysteine, in the latter compound is decarboxylated to form 4'-phosphopantotheine.</text>
</comment>
<dbReference type="InterPro" id="IPR036551">
    <property type="entry name" value="Flavin_trans-like"/>
</dbReference>
<dbReference type="GO" id="GO:0046872">
    <property type="term" value="F:metal ion binding"/>
    <property type="evidence" value="ECO:0007669"/>
    <property type="project" value="UniProtKB-KW"/>
</dbReference>
<comment type="caution">
    <text evidence="3">Lacks conserved residue(s) required for the propagation of feature annotation.</text>
</comment>
<dbReference type="GO" id="GO:0015941">
    <property type="term" value="P:pantothenate catabolic process"/>
    <property type="evidence" value="ECO:0007669"/>
    <property type="project" value="InterPro"/>
</dbReference>
<dbReference type="NCBIfam" id="TIGR00521">
    <property type="entry name" value="coaBC_dfp"/>
    <property type="match status" value="1"/>
</dbReference>
<dbReference type="InterPro" id="IPR007085">
    <property type="entry name" value="DNA/pantothenate-metab_flavo_C"/>
</dbReference>
<dbReference type="Gene3D" id="3.40.50.1950">
    <property type="entry name" value="Flavin prenyltransferase-like"/>
    <property type="match status" value="1"/>
</dbReference>
<feature type="binding site" evidence="3">
    <location>
        <position position="288"/>
    </location>
    <ligand>
        <name>CTP</name>
        <dbReference type="ChEBI" id="CHEBI:37563"/>
    </ligand>
</feature>
<dbReference type="SUPFAM" id="SSF52507">
    <property type="entry name" value="Homo-oligomeric flavin-containing Cys decarboxylases, HFCD"/>
    <property type="match status" value="1"/>
</dbReference>
<dbReference type="GO" id="GO:0010181">
    <property type="term" value="F:FMN binding"/>
    <property type="evidence" value="ECO:0007669"/>
    <property type="project" value="UniProtKB-UniRule"/>
</dbReference>
<dbReference type="AlphaFoldDB" id="A0A0S3QRY9"/>
<keyword evidence="1 3" id="KW-0210">Decarboxylase</keyword>
<comment type="catalytic activity">
    <reaction evidence="3 4">
        <text>N-[(R)-4-phosphopantothenoyl]-L-cysteine + H(+) = (R)-4'-phosphopantetheine + CO2</text>
        <dbReference type="Rhea" id="RHEA:16793"/>
        <dbReference type="ChEBI" id="CHEBI:15378"/>
        <dbReference type="ChEBI" id="CHEBI:16526"/>
        <dbReference type="ChEBI" id="CHEBI:59458"/>
        <dbReference type="ChEBI" id="CHEBI:61723"/>
        <dbReference type="EC" id="4.1.1.36"/>
    </reaction>
</comment>
<protein>
    <recommendedName>
        <fullName evidence="3">Coenzyme A biosynthesis bifunctional protein CoaBC</fullName>
    </recommendedName>
    <alternativeName>
        <fullName evidence="3">DNA/pantothenate metabolism flavoprotein</fullName>
    </alternativeName>
    <alternativeName>
        <fullName evidence="3">Phosphopantothenoylcysteine synthetase/decarboxylase</fullName>
        <shortName evidence="3">PPCS-PPCDC</shortName>
    </alternativeName>
    <domain>
        <recommendedName>
            <fullName evidence="3">Phosphopantothenoylcysteine decarboxylase</fullName>
            <shortName evidence="3">PPC decarboxylase</shortName>
            <shortName evidence="3">PPC-DC</shortName>
            <ecNumber evidence="3">4.1.1.36</ecNumber>
        </recommendedName>
        <alternativeName>
            <fullName evidence="3">CoaC</fullName>
        </alternativeName>
    </domain>
    <domain>
        <recommendedName>
            <fullName evidence="3">Phosphopantothenate--cysteine ligase</fullName>
            <ecNumber evidence="3">6.3.2.5</ecNumber>
        </recommendedName>
        <alternativeName>
            <fullName evidence="3">CoaB</fullName>
        </alternativeName>
        <alternativeName>
            <fullName evidence="3">Phosphopantothenoylcysteine synthetase</fullName>
            <shortName evidence="3">PPC synthetase</shortName>
            <shortName evidence="3">PPC-S</shortName>
        </alternativeName>
    </domain>
</protein>
<feature type="binding site" evidence="3">
    <location>
        <position position="278"/>
    </location>
    <ligand>
        <name>CTP</name>
        <dbReference type="ChEBI" id="CHEBI:37563"/>
    </ligand>
</feature>
<comment type="catalytic activity">
    <reaction evidence="3 4">
        <text>(R)-4'-phosphopantothenate + L-cysteine + CTP = N-[(R)-4-phosphopantothenoyl]-L-cysteine + CMP + diphosphate + H(+)</text>
        <dbReference type="Rhea" id="RHEA:19397"/>
        <dbReference type="ChEBI" id="CHEBI:10986"/>
        <dbReference type="ChEBI" id="CHEBI:15378"/>
        <dbReference type="ChEBI" id="CHEBI:33019"/>
        <dbReference type="ChEBI" id="CHEBI:35235"/>
        <dbReference type="ChEBI" id="CHEBI:37563"/>
        <dbReference type="ChEBI" id="CHEBI:59458"/>
        <dbReference type="ChEBI" id="CHEBI:60377"/>
        <dbReference type="EC" id="6.3.2.5"/>
    </reaction>
</comment>
<comment type="cofactor">
    <cofactor evidence="3">
        <name>Mg(2+)</name>
        <dbReference type="ChEBI" id="CHEBI:18420"/>
    </cofactor>
</comment>
<dbReference type="Proteomes" id="UP000063234">
    <property type="component" value="Chromosome"/>
</dbReference>
<comment type="cofactor">
    <cofactor evidence="3">
        <name>FMN</name>
        <dbReference type="ChEBI" id="CHEBI:58210"/>
    </cofactor>
    <text evidence="3">Binds 1 FMN per subunit.</text>
</comment>
<evidence type="ECO:0000256" key="4">
    <source>
        <dbReference type="RuleBase" id="RU364078"/>
    </source>
</evidence>
<feature type="domain" description="Flavoprotein" evidence="5">
    <location>
        <begin position="7"/>
        <end position="177"/>
    </location>
</feature>
<evidence type="ECO:0000256" key="1">
    <source>
        <dbReference type="ARBA" id="ARBA00022793"/>
    </source>
</evidence>
<dbReference type="PANTHER" id="PTHR14359:SF6">
    <property type="entry name" value="PHOSPHOPANTOTHENOYLCYSTEINE DECARBOXYLASE"/>
    <property type="match status" value="1"/>
</dbReference>
<dbReference type="KEGG" id="ttk:TST_0272"/>
<dbReference type="Pfam" id="PF02441">
    <property type="entry name" value="Flavoprotein"/>
    <property type="match status" value="1"/>
</dbReference>
<feature type="binding site" evidence="3">
    <location>
        <position position="338"/>
    </location>
    <ligand>
        <name>CTP</name>
        <dbReference type="ChEBI" id="CHEBI:37563"/>
    </ligand>
</feature>
<dbReference type="OrthoDB" id="9802554at2"/>
<dbReference type="PATRIC" id="fig|1298851.3.peg.280"/>
<feature type="domain" description="DNA/pantothenate metabolism flavoprotein C-terminal" evidence="6">
    <location>
        <begin position="185"/>
        <end position="391"/>
    </location>
</feature>
<evidence type="ECO:0000256" key="2">
    <source>
        <dbReference type="ARBA" id="ARBA00023239"/>
    </source>
</evidence>
<dbReference type="STRING" id="1298851.TST_0272"/>
<keyword evidence="3 4" id="KW-0285">Flavoprotein</keyword>
<comment type="pathway">
    <text evidence="3 4">Cofactor biosynthesis; coenzyme A biosynthesis; CoA from (R)-pantothenate: step 3/5.</text>
</comment>